<dbReference type="InterPro" id="IPR001227">
    <property type="entry name" value="Ac_transferase_dom_sf"/>
</dbReference>
<dbReference type="InterPro" id="IPR009081">
    <property type="entry name" value="PP-bd_ACP"/>
</dbReference>
<evidence type="ECO:0000259" key="10">
    <source>
        <dbReference type="PROSITE" id="PS50075"/>
    </source>
</evidence>
<dbReference type="SMART" id="SM00829">
    <property type="entry name" value="PKS_ER"/>
    <property type="match status" value="1"/>
</dbReference>
<keyword evidence="14" id="KW-1185">Reference proteome</keyword>
<dbReference type="InterPro" id="IPR006162">
    <property type="entry name" value="Ppantetheine_attach_site"/>
</dbReference>
<dbReference type="InterPro" id="IPR014031">
    <property type="entry name" value="Ketoacyl_synth_C"/>
</dbReference>
<dbReference type="Pfam" id="PF08659">
    <property type="entry name" value="KR"/>
    <property type="match status" value="2"/>
</dbReference>
<dbReference type="SMART" id="SM00825">
    <property type="entry name" value="PKS_KS"/>
    <property type="match status" value="2"/>
</dbReference>
<dbReference type="InterPro" id="IPR020807">
    <property type="entry name" value="PKS_DH"/>
</dbReference>
<dbReference type="Gene3D" id="1.10.1200.10">
    <property type="entry name" value="ACP-like"/>
    <property type="match status" value="2"/>
</dbReference>
<dbReference type="InterPro" id="IPR036299">
    <property type="entry name" value="Polyketide_synth_docking_sf"/>
</dbReference>
<dbReference type="Pfam" id="PF00698">
    <property type="entry name" value="Acyl_transf_1"/>
    <property type="match status" value="2"/>
</dbReference>
<feature type="domain" description="Carrier" evidence="10">
    <location>
        <begin position="3617"/>
        <end position="3692"/>
    </location>
</feature>
<comment type="cofactor">
    <cofactor evidence="1">
        <name>pantetheine 4'-phosphate</name>
        <dbReference type="ChEBI" id="CHEBI:47942"/>
    </cofactor>
</comment>
<dbReference type="Pfam" id="PF16197">
    <property type="entry name" value="KAsynt_C_assoc"/>
    <property type="match status" value="2"/>
</dbReference>
<evidence type="ECO:0000256" key="7">
    <source>
        <dbReference type="ARBA" id="ARBA00023268"/>
    </source>
</evidence>
<protein>
    <submittedName>
        <fullName evidence="13">SDR family NAD(P)-dependent oxidoreductase</fullName>
    </submittedName>
</protein>
<evidence type="ECO:0000313" key="14">
    <source>
        <dbReference type="Proteomes" id="UP001569963"/>
    </source>
</evidence>
<dbReference type="SUPFAM" id="SSF53901">
    <property type="entry name" value="Thiolase-like"/>
    <property type="match status" value="2"/>
</dbReference>
<dbReference type="PROSITE" id="PS00606">
    <property type="entry name" value="KS3_1"/>
    <property type="match status" value="1"/>
</dbReference>
<dbReference type="InterPro" id="IPR032821">
    <property type="entry name" value="PKS_assoc"/>
</dbReference>
<evidence type="ECO:0000256" key="2">
    <source>
        <dbReference type="ARBA" id="ARBA00004792"/>
    </source>
</evidence>
<dbReference type="InterPro" id="IPR016036">
    <property type="entry name" value="Malonyl_transacylase_ACP-bd"/>
</dbReference>
<evidence type="ECO:0000313" key="13">
    <source>
        <dbReference type="EMBL" id="MFA1538206.1"/>
    </source>
</evidence>
<evidence type="ECO:0000256" key="9">
    <source>
        <dbReference type="PROSITE-ProRule" id="PRU01363"/>
    </source>
</evidence>
<dbReference type="Pfam" id="PF08990">
    <property type="entry name" value="Docking"/>
    <property type="match status" value="1"/>
</dbReference>
<keyword evidence="8" id="KW-0012">Acyltransferase</keyword>
<dbReference type="SUPFAM" id="SSF50129">
    <property type="entry name" value="GroES-like"/>
    <property type="match status" value="1"/>
</dbReference>
<comment type="pathway">
    <text evidence="2">Antibiotic biosynthesis.</text>
</comment>
<dbReference type="InterPro" id="IPR016035">
    <property type="entry name" value="Acyl_Trfase/lysoPLipase"/>
</dbReference>
<evidence type="ECO:0000259" key="12">
    <source>
        <dbReference type="PROSITE" id="PS52019"/>
    </source>
</evidence>
<feature type="region of interest" description="N-terminal hotdog fold" evidence="9">
    <location>
        <begin position="2614"/>
        <end position="2735"/>
    </location>
</feature>
<dbReference type="CDD" id="cd08956">
    <property type="entry name" value="KR_3_FAS_SDR_x"/>
    <property type="match status" value="2"/>
</dbReference>
<evidence type="ECO:0000256" key="4">
    <source>
        <dbReference type="ARBA" id="ARBA00022553"/>
    </source>
</evidence>
<evidence type="ECO:0000259" key="11">
    <source>
        <dbReference type="PROSITE" id="PS52004"/>
    </source>
</evidence>
<dbReference type="CDD" id="cd00833">
    <property type="entry name" value="PKS"/>
    <property type="match status" value="2"/>
</dbReference>
<proteinExistence type="predicted"/>
<feature type="domain" description="Ketosynthase family 3 (KS3)" evidence="11">
    <location>
        <begin position="34"/>
        <end position="458"/>
    </location>
</feature>
<dbReference type="InterPro" id="IPR016039">
    <property type="entry name" value="Thiolase-like"/>
</dbReference>
<keyword evidence="3" id="KW-0596">Phosphopantetheine</keyword>
<dbReference type="Pfam" id="PF00550">
    <property type="entry name" value="PP-binding"/>
    <property type="match status" value="2"/>
</dbReference>
<dbReference type="EMBL" id="JAXCEI010000002">
    <property type="protein sequence ID" value="MFA1538206.1"/>
    <property type="molecule type" value="Genomic_DNA"/>
</dbReference>
<keyword evidence="4" id="KW-0597">Phosphoprotein</keyword>
<dbReference type="Pfam" id="PF22953">
    <property type="entry name" value="SpnB_Rossmann"/>
    <property type="match status" value="2"/>
</dbReference>
<name>A0ABV4Q558_9ACTN</name>
<feature type="active site" description="Proton donor; for dehydratase activity" evidence="9">
    <location>
        <position position="2808"/>
    </location>
</feature>
<dbReference type="SUPFAM" id="SSF51735">
    <property type="entry name" value="NAD(P)-binding Rossmann-fold domains"/>
    <property type="match status" value="5"/>
</dbReference>
<keyword evidence="5" id="KW-0808">Transferase</keyword>
<feature type="active site" description="Proton donor; for dehydratase activity" evidence="9">
    <location>
        <position position="1125"/>
    </location>
</feature>
<dbReference type="PROSITE" id="PS52004">
    <property type="entry name" value="KS3_2"/>
    <property type="match status" value="2"/>
</dbReference>
<dbReference type="Gene3D" id="3.40.50.720">
    <property type="entry name" value="NAD(P)-binding Rossmann-like Domain"/>
    <property type="match status" value="2"/>
</dbReference>
<dbReference type="SUPFAM" id="SSF101173">
    <property type="entry name" value="Docking domain B of the erythromycin polyketide synthase (DEBS)"/>
    <property type="match status" value="1"/>
</dbReference>
<dbReference type="PROSITE" id="PS52019">
    <property type="entry name" value="PKS_MFAS_DH"/>
    <property type="match status" value="2"/>
</dbReference>
<feature type="active site" description="Proton acceptor; for dehydratase activity" evidence="9">
    <location>
        <position position="961"/>
    </location>
</feature>
<dbReference type="InterPro" id="IPR020841">
    <property type="entry name" value="PKS_Beta-ketoAc_synthase_dom"/>
</dbReference>
<organism evidence="13 14">
    <name type="scientific">Actinomadura monticuli</name>
    <dbReference type="NCBI Taxonomy" id="3097367"/>
    <lineage>
        <taxon>Bacteria</taxon>
        <taxon>Bacillati</taxon>
        <taxon>Actinomycetota</taxon>
        <taxon>Actinomycetes</taxon>
        <taxon>Streptosporangiales</taxon>
        <taxon>Thermomonosporaceae</taxon>
        <taxon>Actinomadura</taxon>
    </lineage>
</organism>
<keyword evidence="7" id="KW-0511">Multifunctional enzyme</keyword>
<dbReference type="Proteomes" id="UP001569963">
    <property type="component" value="Unassembled WGS sequence"/>
</dbReference>
<dbReference type="Pfam" id="PF00109">
    <property type="entry name" value="ketoacyl-synt"/>
    <property type="match status" value="2"/>
</dbReference>
<evidence type="ECO:0000256" key="8">
    <source>
        <dbReference type="ARBA" id="ARBA00023315"/>
    </source>
</evidence>
<dbReference type="SUPFAM" id="SSF55048">
    <property type="entry name" value="Probable ACP-binding domain of malonyl-CoA ACP transacylase"/>
    <property type="match status" value="2"/>
</dbReference>
<dbReference type="InterPro" id="IPR055123">
    <property type="entry name" value="SpnB-like_Rossmann"/>
</dbReference>
<feature type="active site" description="Proton acceptor; for dehydratase activity" evidence="9">
    <location>
        <position position="2647"/>
    </location>
</feature>
<dbReference type="SMART" id="SM00822">
    <property type="entry name" value="PKS_KR"/>
    <property type="match status" value="2"/>
</dbReference>
<feature type="domain" description="PKS/mFAS DH" evidence="12">
    <location>
        <begin position="929"/>
        <end position="1203"/>
    </location>
</feature>
<dbReference type="InterPro" id="IPR011032">
    <property type="entry name" value="GroES-like_sf"/>
</dbReference>
<comment type="caution">
    <text evidence="13">The sequence shown here is derived from an EMBL/GenBank/DDBJ whole genome shotgun (WGS) entry which is preliminary data.</text>
</comment>
<dbReference type="PANTHER" id="PTHR43775:SF51">
    <property type="entry name" value="INACTIVE PHENOLPHTHIOCEROL SYNTHESIS POLYKETIDE SYNTHASE TYPE I PKS1-RELATED"/>
    <property type="match status" value="1"/>
</dbReference>
<dbReference type="SMART" id="SM00826">
    <property type="entry name" value="PKS_DH"/>
    <property type="match status" value="2"/>
</dbReference>
<evidence type="ECO:0000256" key="3">
    <source>
        <dbReference type="ARBA" id="ARBA00022450"/>
    </source>
</evidence>
<dbReference type="SMART" id="SM00827">
    <property type="entry name" value="PKS_AT"/>
    <property type="match status" value="2"/>
</dbReference>
<dbReference type="Pfam" id="PF13602">
    <property type="entry name" value="ADH_zinc_N_2"/>
    <property type="match status" value="1"/>
</dbReference>
<dbReference type="InterPro" id="IPR015083">
    <property type="entry name" value="NorB/c/GfsB-D-like_docking"/>
</dbReference>
<dbReference type="SUPFAM" id="SSF47336">
    <property type="entry name" value="ACP-like"/>
    <property type="match status" value="2"/>
</dbReference>
<dbReference type="InterPro" id="IPR050091">
    <property type="entry name" value="PKS_NRPS_Biosynth_Enz"/>
</dbReference>
<accession>A0ABV4Q558</accession>
<dbReference type="Pfam" id="PF08240">
    <property type="entry name" value="ADH_N"/>
    <property type="match status" value="1"/>
</dbReference>
<dbReference type="InterPro" id="IPR036736">
    <property type="entry name" value="ACP-like_sf"/>
</dbReference>
<dbReference type="InterPro" id="IPR020843">
    <property type="entry name" value="ER"/>
</dbReference>
<dbReference type="InterPro" id="IPR013968">
    <property type="entry name" value="PKS_KR"/>
</dbReference>
<dbReference type="Pfam" id="PF02801">
    <property type="entry name" value="Ketoacyl-synt_C"/>
    <property type="match status" value="2"/>
</dbReference>
<dbReference type="InterPro" id="IPR049900">
    <property type="entry name" value="PKS_mFAS_DH"/>
</dbReference>
<dbReference type="InterPro" id="IPR049551">
    <property type="entry name" value="PKS_DH_C"/>
</dbReference>
<dbReference type="InterPro" id="IPR057326">
    <property type="entry name" value="KR_dom"/>
</dbReference>
<feature type="domain" description="Ketosynthase family 3 (KS3)" evidence="11">
    <location>
        <begin position="1754"/>
        <end position="2180"/>
    </location>
</feature>
<dbReference type="InterPro" id="IPR036291">
    <property type="entry name" value="NAD(P)-bd_dom_sf"/>
</dbReference>
<dbReference type="Gene3D" id="3.30.70.3290">
    <property type="match status" value="2"/>
</dbReference>
<dbReference type="PROSITE" id="PS50075">
    <property type="entry name" value="CARRIER"/>
    <property type="match status" value="2"/>
</dbReference>
<dbReference type="Pfam" id="PF21089">
    <property type="entry name" value="PKS_DH_N"/>
    <property type="match status" value="2"/>
</dbReference>
<evidence type="ECO:0000256" key="5">
    <source>
        <dbReference type="ARBA" id="ARBA00022679"/>
    </source>
</evidence>
<dbReference type="Gene3D" id="3.40.366.10">
    <property type="entry name" value="Malonyl-Coenzyme A Acyl Carrier Protein, domain 2"/>
    <property type="match status" value="2"/>
</dbReference>
<dbReference type="Gene3D" id="3.10.129.110">
    <property type="entry name" value="Polyketide synthase dehydratase"/>
    <property type="match status" value="2"/>
</dbReference>
<evidence type="ECO:0000256" key="6">
    <source>
        <dbReference type="ARBA" id="ARBA00023194"/>
    </source>
</evidence>
<feature type="domain" description="PKS/mFAS DH" evidence="12">
    <location>
        <begin position="2614"/>
        <end position="2883"/>
    </location>
</feature>
<dbReference type="InterPro" id="IPR049552">
    <property type="entry name" value="PKS_DH_N"/>
</dbReference>
<dbReference type="InterPro" id="IPR020806">
    <property type="entry name" value="PKS_PP-bd"/>
</dbReference>
<dbReference type="Gene3D" id="3.40.47.10">
    <property type="match status" value="2"/>
</dbReference>
<dbReference type="InterPro" id="IPR018201">
    <property type="entry name" value="Ketoacyl_synth_AS"/>
</dbReference>
<dbReference type="RefSeq" id="WP_371947546.1">
    <property type="nucleotide sequence ID" value="NZ_JAXCEI010000002.1"/>
</dbReference>
<dbReference type="Pfam" id="PF14765">
    <property type="entry name" value="PS-DH"/>
    <property type="match status" value="2"/>
</dbReference>
<dbReference type="SUPFAM" id="SSF52151">
    <property type="entry name" value="FabD/lysophospholipase-like"/>
    <property type="match status" value="2"/>
</dbReference>
<sequence>MSSTEDRLRQYLKRVTVDLGETRERLHEIEERDREPMAVIGMACRFPGGVGSPEDLWDLVAAGRDAVSGFPANRGWDLQALYHPDPDHPGTTYAREGGFLDGADLFDAAFFGISPREAAAMEPQQRVLLETAWQALERAGIDPASLRATPTGAFVGAGLPGFGTPHTDEQAEGYLLTGNALSVLSGRVAYTLGLEGPAVTVDTACSSSLVAIHLACQSLRRGECSLALAGGVTVLSTPGGFTEFSRQRGLSPDGRCKSFAAAADGTGFAEGVGLVVLERLSDARRNGHRVLAVVRGSAINQDGASNGLTAPNGPSQRRVIRAALAGADLSAAEVDAVEAHGTGTTLGDPIEADALLATYGRARSADRPLWLGSIKSNIGHAQGAAGVAGVIKMVMALRHGTLPATLHVDEPSPHVDWSAGEVRLLTGPVDWPDTGRPRRAGVSAFGMSGTNAHVIVEQAPDAGPDAAPEAAPGDEPAATVPWVVSAKSGEALRAQAGRLAEYAQAVPDLPTARIGWSLIKTRSVFEHRAVVVGDDQAAALAALAEGEAHPDVVVGEARAVGAGPVLVFPGQGSQWAGMGARLLEGSAVFASRIAECEQALDPYVEWSLAEVLRGDGSELSRVDVVQPVLWAVMVSLAAVWAEYGVTPAAVVGHSQGEIAAACVAGALSIEDAAKVVAIRSKALRRLSGGGAMASLGVGEEQAAQLLEAVEDVTVAAVNGPASTVVSGPPEQVAAVVAAAQERDLRARMIDVDYASHGPQVDQIADELNETLDGITPTATDVAFYSTVTAGRLDTDSLDASYWVTNLRRPVRFADTVTTLLADGYRAFVESSPHPVLTPGIEGCADQADIEAVALSTLRRDHGGDEEIVRALAGAFTAGVEVDWARRYPADPAPALVDLPTYAFQRTRFPLPSGRCAADPAGLGLIDVGHPVLGAAVEAAETGERLLTGRVSRQALPWLADHEISGHPLVPGAALVEWALRAADETGCPGVEELVLHTPTVLPPSGDLTVQVAVGGPDGDGRREIRIHSRPGDGDGAWVRQATGFLGDAPAHPAPDAGEAWPPQDAEPVDIEHLYDEARAAGYDYGPAFQGVRALWRRGDDLFAEVRLPDAAGAADGFGVHPALLDAALHPLLPTAAHEDGTALLPFSWTGVTLHAAAATALRVTVSPLDGGRSFRLSAADPAGAPVLDVEAMTVRPAETADIAAAARDDAANGLFVLEWTPHRPASREASGDWLELDDLEKSLEAGAAAPSIVVAPVDASGGIAASERVLALLQGWLADPRLAESRLVLVTCGAVATDDPDPDGAAVWGLVRSAQAEHPGRFTLIDADADAAADLAMVVESLDAAEPQLAIRAGTPLVPRLDRAGAADGTAPPGTLDPDGTVLVVGGTGVLGGRIAEHLVRSGRARRLLLASRRGTRAPGAAELARRLTDLGADVEIAALDVTDPAAVSDLVGGVGGVGGIDPAHPLTGVVHAAGLLDDAVITSQTPEKLARAWAVKAGGAANLHAATEHLPLGMFVLFSSAAAILGSPGQAGYAAANAFCDALARRRRDRGLAGLSVAWGLWAESSGMTGGLTDTDLARMRRGGMTPLPTERALALFEAALRSGRPGLLAAGLDPRAIPADDVPAILRRLAGRTRRRAAAGAAEADGLARLAPEERRDVLTGLVLRHAATVLGHASPDGVSADVSFKDLGLDSLTAVQLRNGLATATGLRLPATLVFDHPTPRALGEHLASRFAPAKTARAGAAPARAAARPDEPVAIVSMACRYPGGVSSPEDLWRLLSSGRDAVGEFPADRGWDLGSLFHPDPDHPGTTYARHGGFLADAMLFDAEFFGVNPREALAADPQQRLMLEAAWEVFERAGIAPAELKGTPTGVYTGLMYHDYGTGTAVRDARLEGYGWLTGSGSVLSGRVAFTFGLEGPAVTVDTACSSSLVATHLACQALRQGECSLALAGGVTVMATPDHFVDFARQRGLARDGRCKAFAASADGTGLSEGLGLVLLERLSDARRNGHRVLATIRGSAVNQDGASNGLTAPNGPAQERVIRTALASAGVRPADVDAVEAHGTGTPLGDPIEAQAVLATYGADRPGDRPLWLGSVKSNIGHTQGAAGVAGLIKMVMALRHGVLPTTLHVDEPSPHVDWTSGAVRLLTEPVPWDGAGRPRRAAISSFGASGTNAHVIVEEAAEEAEPEAGRCDPVGVVPWVVSARGVEALRAQAVRLKEFAAASGASVVDVGWSLLRARSLFEHRLVAVGSSCGELVAGLGAADPVEPVEGGSVWLFSGQGSQRVGMGAGLYERFPVFAETFDEVCGLLDPYLEHPLRQVVFEGPAEVLDHTTYAQAGLFALQIALARLLADMGLRPDALVGHSIGEVAAAHLAGVFDLADACRLVGARATLMGALPAGGAMLAVQAGADELTVPDGVSIASFNTADSSVVSGPEDLVAEVEAHWSEHGRKTKRLSVSHAFHSVLMEPMLEEFAAALGDVSFGEPVVPLVSTLTGEPAGSGIASPEYWVRQVREPVRFHPAITHLADRAGAFLELGPDPVLSTAAQNIADDAVALAALKRDQPDTLAFAQALARLHGGGVDVDWTPWFPTEPRPRVIDLPTYAFQGERFWLGGRERQGPDTTLEGADGRYLLSGEISAGHGGWPAEHVIGGSALLPGTALLGWALRAADESGCSGVEELTLQAPLVLPRTGGLSVQVAVGTADESGRRDVQVHSRQDGEWLRHASGTLTSEPVADVAPMGGPWPPAGAVPLDVAGFYADAAAAGYEYGPSFQGLRAAWRDGEDLLAEVVLPEAAGEATGHGLHPALLDAALHPLLADQLHGGALWLPFAWSGVVLHADDASAIRVRLSRDGERVRLVAADTAGAPVVTAESVLMRPADPGGFRGGVRGLFALEWPQGPEPHATAPEDCTVVEAATVDEALRHVRDWLPASEPDGDRRLVIVTRGAVGESPDPDGAAVWGLVRSAQAEHPGRFVLVDLDEETDTGDVARYAVEPQVAVRDGGVLVPRLVRAGVPRELAGPVGERAWRLVADEVSTLDDVSVAGCPEVLGPLAAGQVRIDVYAAGVNFRDVLIGLGMVPGFGGIGGEGAGVVTEVGPDVTGLAPGDRVMGVFGGAFGPVAVADARSVVPMPEGWSFGQAAGVGVAFLTAWFGLVDLAELGPGQTVLVHAATGGVGRAAVQIAGHLGAEVYATASPGKHVLLEEMGIDEAHRASSRDLDFEDAFRAATGGRGVDVVLNSLAGEFTDASLRLLAGGGRFLEMGKTDIRSDPGVWYRAFDLAGDVPPERIESMLAELRELFVSGGLEALPVQAWPLGRAREALRFMSQARHTGKLVLDIPAAFDPDGTVLITGGTGTLGALTAHHLARAWGARHLLLVSRRGPDAPGAAELADQIPADVRIEAADIGDPDAVGDLIEGIDPDHPLTGVIHAAGVIDDGLITDLTPRQMTEVWKVKADGAANLDAATTDHRLAFFTVFSSAAGTTGSPGQANYAAANAYCDALMARRRAAGLPGQSIGWGPWEETSAMTARLTEADLTRMRRGGLRPLTSDHGLALFDGAAMDGRARLVAFDLDTSALRDEVPEVMRELAAGPVRRPAAANSRARSGELAARLAAAPPEERHGIVLELVLANAATALGHPDTGAVHPETNFKDLGFDSLTAVELRNRLSAATGLRLPAALVFDYPDPAGLAGHLLERLGPDGPAPSGHAAVDAVLDDVARLEGALAALAADPGDGTDARAVTARLEALLGNWKASRNRADGGNAAERLEIADTDQVLDFIDNELGLS</sequence>
<dbReference type="InterPro" id="IPR013154">
    <property type="entry name" value="ADH-like_N"/>
</dbReference>
<dbReference type="InterPro" id="IPR014043">
    <property type="entry name" value="Acyl_transferase_dom"/>
</dbReference>
<dbReference type="SMART" id="SM01294">
    <property type="entry name" value="PKS_PP_betabranch"/>
    <property type="match status" value="2"/>
</dbReference>
<feature type="domain" description="Carrier" evidence="10">
    <location>
        <begin position="1659"/>
        <end position="1734"/>
    </location>
</feature>
<dbReference type="InterPro" id="IPR042104">
    <property type="entry name" value="PKS_dehydratase_sf"/>
</dbReference>
<gene>
    <name evidence="13" type="ORF">SM611_04625</name>
</gene>
<dbReference type="SMART" id="SM00823">
    <property type="entry name" value="PKS_PP"/>
    <property type="match status" value="2"/>
</dbReference>
<evidence type="ECO:0000256" key="1">
    <source>
        <dbReference type="ARBA" id="ARBA00001957"/>
    </source>
</evidence>
<dbReference type="CDD" id="cd05195">
    <property type="entry name" value="enoyl_red"/>
    <property type="match status" value="1"/>
</dbReference>
<feature type="region of interest" description="N-terminal hotdog fold" evidence="9">
    <location>
        <begin position="929"/>
        <end position="1052"/>
    </location>
</feature>
<feature type="region of interest" description="C-terminal hotdog fold" evidence="9">
    <location>
        <begin position="1065"/>
        <end position="1203"/>
    </location>
</feature>
<keyword evidence="6" id="KW-0045">Antibiotic biosynthesis</keyword>
<dbReference type="PROSITE" id="PS00012">
    <property type="entry name" value="PHOSPHOPANTETHEINE"/>
    <property type="match status" value="2"/>
</dbReference>
<dbReference type="InterPro" id="IPR014030">
    <property type="entry name" value="Ketoacyl_synth_N"/>
</dbReference>
<dbReference type="PANTHER" id="PTHR43775">
    <property type="entry name" value="FATTY ACID SYNTHASE"/>
    <property type="match status" value="1"/>
</dbReference>
<reference evidence="13 14" key="1">
    <citation type="submission" date="2023-11" db="EMBL/GenBank/DDBJ databases">
        <title>Actinomadura monticuli sp. nov., isolated from volcanic ash.</title>
        <authorList>
            <person name="Lee S.D."/>
            <person name="Yang H."/>
            <person name="Kim I.S."/>
        </authorList>
    </citation>
    <scope>NUCLEOTIDE SEQUENCE [LARGE SCALE GENOMIC DNA]</scope>
    <source>
        <strain evidence="13 14">DLS-62</strain>
    </source>
</reference>
<feature type="region of interest" description="C-terminal hotdog fold" evidence="9">
    <location>
        <begin position="2748"/>
        <end position="2883"/>
    </location>
</feature>
<dbReference type="Gene3D" id="3.90.180.10">
    <property type="entry name" value="Medium-chain alcohol dehydrogenases, catalytic domain"/>
    <property type="match status" value="1"/>
</dbReference>